<feature type="domain" description="Response regulatory" evidence="2">
    <location>
        <begin position="11"/>
        <end position="136"/>
    </location>
</feature>
<dbReference type="Gene3D" id="3.40.50.2300">
    <property type="match status" value="1"/>
</dbReference>
<evidence type="ECO:0000313" key="3">
    <source>
        <dbReference type="EMBL" id="SHN44513.1"/>
    </source>
</evidence>
<keyword evidence="1" id="KW-0597">Phosphoprotein</keyword>
<dbReference type="CDD" id="cd17557">
    <property type="entry name" value="REC_Rcp-like"/>
    <property type="match status" value="1"/>
</dbReference>
<dbReference type="OrthoDB" id="9793549at2"/>
<dbReference type="PANTHER" id="PTHR44520:SF2">
    <property type="entry name" value="RESPONSE REGULATOR RCP1"/>
    <property type="match status" value="1"/>
</dbReference>
<proteinExistence type="predicted"/>
<dbReference type="SUPFAM" id="SSF52172">
    <property type="entry name" value="CheY-like"/>
    <property type="match status" value="1"/>
</dbReference>
<dbReference type="InterPro" id="IPR001789">
    <property type="entry name" value="Sig_transdc_resp-reg_receiver"/>
</dbReference>
<accession>A0A1M7RDW4</accession>
<gene>
    <name evidence="3" type="ORF">SAMN05443668_110237</name>
</gene>
<dbReference type="InterPro" id="IPR052893">
    <property type="entry name" value="TCS_response_regulator"/>
</dbReference>
<organism evidence="3 4">
    <name type="scientific">Cryptosporangium aurantiacum</name>
    <dbReference type="NCBI Taxonomy" id="134849"/>
    <lineage>
        <taxon>Bacteria</taxon>
        <taxon>Bacillati</taxon>
        <taxon>Actinomycetota</taxon>
        <taxon>Actinomycetes</taxon>
        <taxon>Cryptosporangiales</taxon>
        <taxon>Cryptosporangiaceae</taxon>
        <taxon>Cryptosporangium</taxon>
    </lineage>
</organism>
<dbReference type="Proteomes" id="UP000184440">
    <property type="component" value="Unassembled WGS sequence"/>
</dbReference>
<dbReference type="InterPro" id="IPR011006">
    <property type="entry name" value="CheY-like_superfamily"/>
</dbReference>
<dbReference type="SMART" id="SM00448">
    <property type="entry name" value="REC"/>
    <property type="match status" value="1"/>
</dbReference>
<keyword evidence="4" id="KW-1185">Reference proteome</keyword>
<dbReference type="STRING" id="134849.SAMN05443668_110237"/>
<dbReference type="RefSeq" id="WP_073261408.1">
    <property type="nucleotide sequence ID" value="NZ_FRCS01000010.1"/>
</dbReference>
<dbReference type="EMBL" id="FRCS01000010">
    <property type="protein sequence ID" value="SHN44513.1"/>
    <property type="molecule type" value="Genomic_DNA"/>
</dbReference>
<dbReference type="AlphaFoldDB" id="A0A1M7RDW4"/>
<feature type="modified residue" description="4-aspartylphosphate" evidence="1">
    <location>
        <position position="69"/>
    </location>
</feature>
<dbReference type="Pfam" id="PF00072">
    <property type="entry name" value="Response_reg"/>
    <property type="match status" value="1"/>
</dbReference>
<protein>
    <submittedName>
        <fullName evidence="3">Two-component system, unclassified family, response regulator</fullName>
    </submittedName>
</protein>
<reference evidence="3 4" key="1">
    <citation type="submission" date="2016-11" db="EMBL/GenBank/DDBJ databases">
        <authorList>
            <person name="Jaros S."/>
            <person name="Januszkiewicz K."/>
            <person name="Wedrychowicz H."/>
        </authorList>
    </citation>
    <scope>NUCLEOTIDE SEQUENCE [LARGE SCALE GENOMIC DNA]</scope>
    <source>
        <strain evidence="3 4">DSM 46144</strain>
    </source>
</reference>
<dbReference type="PANTHER" id="PTHR44520">
    <property type="entry name" value="RESPONSE REGULATOR RCP1-RELATED"/>
    <property type="match status" value="1"/>
</dbReference>
<dbReference type="PROSITE" id="PS50110">
    <property type="entry name" value="RESPONSE_REGULATORY"/>
    <property type="match status" value="1"/>
</dbReference>
<evidence type="ECO:0000256" key="1">
    <source>
        <dbReference type="PROSITE-ProRule" id="PRU00169"/>
    </source>
</evidence>
<sequence length="150" mass="16593">MSQYSPPPPFEVLIVDDDAGDVMIIEEALATHGLGSTLHVVPDGVVAMQFLRREGEHADAPRPHLVLLDLNMPRKSGREVLEELKDDESLASIPVVVLTTSAADEDILRSYDLHANAYVTKPVDFAEFESVVVQIEQFYGQTAQLPGRRR</sequence>
<dbReference type="GO" id="GO:0000160">
    <property type="term" value="P:phosphorelay signal transduction system"/>
    <property type="evidence" value="ECO:0007669"/>
    <property type="project" value="InterPro"/>
</dbReference>
<name>A0A1M7RDW4_9ACTN</name>
<evidence type="ECO:0000313" key="4">
    <source>
        <dbReference type="Proteomes" id="UP000184440"/>
    </source>
</evidence>
<evidence type="ECO:0000259" key="2">
    <source>
        <dbReference type="PROSITE" id="PS50110"/>
    </source>
</evidence>